<dbReference type="PANTHER" id="PTHR12001:SF85">
    <property type="entry name" value="SHORT CHAIN ISOPRENYL DIPHOSPHATE SYNTHASE"/>
    <property type="match status" value="1"/>
</dbReference>
<dbReference type="PROSITE" id="PS00723">
    <property type="entry name" value="POLYPRENYL_SYNTHASE_1"/>
    <property type="match status" value="1"/>
</dbReference>
<protein>
    <submittedName>
        <fullName evidence="7">Short chain isoprenyl diphosphate synthase</fullName>
        <ecNumber evidence="7">2.5.1.-</ecNumber>
    </submittedName>
</protein>
<accession>A0A1D3L2K4</accession>
<dbReference type="PROSITE" id="PS00444">
    <property type="entry name" value="POLYPRENYL_SYNTHASE_2"/>
    <property type="match status" value="1"/>
</dbReference>
<comment type="similarity">
    <text evidence="2 6">Belongs to the FPP/GGPP synthase family.</text>
</comment>
<evidence type="ECO:0000313" key="8">
    <source>
        <dbReference type="Proteomes" id="UP000094707"/>
    </source>
</evidence>
<organism evidence="7 8">
    <name type="scientific">Methanobacterium congolense</name>
    <dbReference type="NCBI Taxonomy" id="118062"/>
    <lineage>
        <taxon>Archaea</taxon>
        <taxon>Methanobacteriati</taxon>
        <taxon>Methanobacteriota</taxon>
        <taxon>Methanomada group</taxon>
        <taxon>Methanobacteria</taxon>
        <taxon>Methanobacteriales</taxon>
        <taxon>Methanobacteriaceae</taxon>
        <taxon>Methanobacterium</taxon>
    </lineage>
</organism>
<dbReference type="SFLD" id="SFLDS00005">
    <property type="entry name" value="Isoprenoid_Synthase_Type_I"/>
    <property type="match status" value="1"/>
</dbReference>
<dbReference type="STRING" id="118062.MCBB_1334"/>
<dbReference type="EMBL" id="LT607756">
    <property type="protein sequence ID" value="SCG85892.1"/>
    <property type="molecule type" value="Genomic_DNA"/>
</dbReference>
<dbReference type="InterPro" id="IPR053491">
    <property type="entry name" value="Isoprenyl_diphosphate_synthase"/>
</dbReference>
<dbReference type="SUPFAM" id="SSF48576">
    <property type="entry name" value="Terpenoid synthases"/>
    <property type="match status" value="1"/>
</dbReference>
<name>A0A1D3L2K4_9EURY</name>
<evidence type="ECO:0000256" key="4">
    <source>
        <dbReference type="ARBA" id="ARBA00022723"/>
    </source>
</evidence>
<dbReference type="InterPro" id="IPR000092">
    <property type="entry name" value="Polyprenyl_synt"/>
</dbReference>
<dbReference type="InterPro" id="IPR033749">
    <property type="entry name" value="Polyprenyl_synt_CS"/>
</dbReference>
<dbReference type="EC" id="2.5.1.-" evidence="7"/>
<dbReference type="OrthoDB" id="26738at2157"/>
<dbReference type="NCBIfam" id="NF040698">
    <property type="entry name" value="IdsA_Meth"/>
    <property type="match status" value="1"/>
</dbReference>
<proteinExistence type="inferred from homology"/>
<evidence type="ECO:0000256" key="2">
    <source>
        <dbReference type="ARBA" id="ARBA00006706"/>
    </source>
</evidence>
<comment type="cofactor">
    <cofactor evidence="1">
        <name>Mg(2+)</name>
        <dbReference type="ChEBI" id="CHEBI:18420"/>
    </cofactor>
</comment>
<dbReference type="SFLD" id="SFLDG01017">
    <property type="entry name" value="Polyprenyl_Transferase_Like"/>
    <property type="match status" value="1"/>
</dbReference>
<dbReference type="Proteomes" id="UP000094707">
    <property type="component" value="Chromosome I"/>
</dbReference>
<sequence length="328" mass="35940">MEVIDILKRYSSIVDEELDRVLATVEPDKLQESSEHLIRAGGKKLRPALVMLSCEAVGGKREDAVKTAAAVELIHTFSLIHDDIMDKDEMRRGKPSVHMIWGEPMAILAGDTLFSKAFEAVLETGTDHVPSENVISALKTVVGSCIDICEGQAFDMCFEGNFDVSEEAYMKMIYKKTAALIAAATKSGALIGAGSPEQVEALAEYGKLIGLAFQIQDDYLDVVSEEEDLGKPVGSDIVEGKMTLMVVKALANASSEDKEEIISILKTNSDTNVERAIELFEKYGSIKYTYDVAHDNVERAKQLLDIVEDSSAKEALMLLADFVLERTH</sequence>
<dbReference type="GO" id="GO:0046872">
    <property type="term" value="F:metal ion binding"/>
    <property type="evidence" value="ECO:0007669"/>
    <property type="project" value="UniProtKB-KW"/>
</dbReference>
<dbReference type="PANTHER" id="PTHR12001">
    <property type="entry name" value="GERANYLGERANYL PYROPHOSPHATE SYNTHASE"/>
    <property type="match status" value="1"/>
</dbReference>
<keyword evidence="8" id="KW-1185">Reference proteome</keyword>
<dbReference type="GO" id="GO:0004659">
    <property type="term" value="F:prenyltransferase activity"/>
    <property type="evidence" value="ECO:0007669"/>
    <property type="project" value="InterPro"/>
</dbReference>
<dbReference type="Gene3D" id="1.10.600.10">
    <property type="entry name" value="Farnesyl Diphosphate Synthase"/>
    <property type="match status" value="1"/>
</dbReference>
<dbReference type="PATRIC" id="fig|129848.4.peg.1357"/>
<dbReference type="RefSeq" id="WP_071907004.1">
    <property type="nucleotide sequence ID" value="NZ_LT607756.1"/>
</dbReference>
<dbReference type="AlphaFoldDB" id="A0A1D3L2K4"/>
<keyword evidence="5" id="KW-0460">Magnesium</keyword>
<keyword evidence="3 6" id="KW-0808">Transferase</keyword>
<dbReference type="GO" id="GO:0008299">
    <property type="term" value="P:isoprenoid biosynthetic process"/>
    <property type="evidence" value="ECO:0007669"/>
    <property type="project" value="InterPro"/>
</dbReference>
<dbReference type="GeneID" id="30412175"/>
<reference evidence="7 8" key="1">
    <citation type="submission" date="2016-08" db="EMBL/GenBank/DDBJ databases">
        <authorList>
            <person name="Seilhamer J.J."/>
        </authorList>
    </citation>
    <scope>NUCLEOTIDE SEQUENCE [LARGE SCALE GENOMIC DNA]</scope>
    <source>
        <strain evidence="7">Buetzberg</strain>
    </source>
</reference>
<dbReference type="KEGG" id="mcub:MCBB_1334"/>
<keyword evidence="4" id="KW-0479">Metal-binding</keyword>
<dbReference type="CDD" id="cd00685">
    <property type="entry name" value="Trans_IPPS_HT"/>
    <property type="match status" value="1"/>
</dbReference>
<evidence type="ECO:0000256" key="5">
    <source>
        <dbReference type="ARBA" id="ARBA00022842"/>
    </source>
</evidence>
<gene>
    <name evidence="7" type="primary">idsA</name>
    <name evidence="7" type="ORF">MCBB_1334</name>
</gene>
<evidence type="ECO:0000256" key="6">
    <source>
        <dbReference type="RuleBase" id="RU004466"/>
    </source>
</evidence>
<evidence type="ECO:0000256" key="1">
    <source>
        <dbReference type="ARBA" id="ARBA00001946"/>
    </source>
</evidence>
<evidence type="ECO:0000313" key="7">
    <source>
        <dbReference type="EMBL" id="SCG85892.1"/>
    </source>
</evidence>
<evidence type="ECO:0000256" key="3">
    <source>
        <dbReference type="ARBA" id="ARBA00022679"/>
    </source>
</evidence>
<dbReference type="Pfam" id="PF00348">
    <property type="entry name" value="polyprenyl_synt"/>
    <property type="match status" value="1"/>
</dbReference>
<dbReference type="InterPro" id="IPR008949">
    <property type="entry name" value="Isoprenoid_synthase_dom_sf"/>
</dbReference>